<name>A0A154W4B7_9PROT</name>
<sequence>MVAGSNSWTFLDELDDPASLNSSILYLYRYWRNISPAGSLPGRQHFDPLHVPHLMPRVWMLDVVRPELRLRYRLVGTREVATLERDPTGEWLDEVHPVVKEDPVLASRYRHTVETGRPTYRFGNVRFAHDKLHQKVENIILPFARDGVEVDMLLAFSILYRSDGTEI</sequence>
<dbReference type="InterPro" id="IPR009922">
    <property type="entry name" value="DUF1457"/>
</dbReference>
<dbReference type="AlphaFoldDB" id="A0A154W4B7"/>
<accession>A0A154W4B7</accession>
<reference evidence="1 2" key="1">
    <citation type="submission" date="2015-12" db="EMBL/GenBank/DDBJ databases">
        <title>Genome sequence of Oceanibaculum pacificum MCCC 1A02656.</title>
        <authorList>
            <person name="Lu L."/>
            <person name="Lai Q."/>
            <person name="Shao Z."/>
            <person name="Qian P."/>
        </authorList>
    </citation>
    <scope>NUCLEOTIDE SEQUENCE [LARGE SCALE GENOMIC DNA]</scope>
    <source>
        <strain evidence="1 2">MCCC 1A02656</strain>
    </source>
</reference>
<dbReference type="RefSeq" id="WP_067555856.1">
    <property type="nucleotide sequence ID" value="NZ_LPXN01000105.1"/>
</dbReference>
<protein>
    <recommendedName>
        <fullName evidence="3">PAS domain-containing protein</fullName>
    </recommendedName>
</protein>
<gene>
    <name evidence="1" type="ORF">AUP43_02010</name>
</gene>
<proteinExistence type="predicted"/>
<keyword evidence="2" id="KW-1185">Reference proteome</keyword>
<dbReference type="OrthoDB" id="8480244at2"/>
<organism evidence="1 2">
    <name type="scientific">Oceanibaculum pacificum</name>
    <dbReference type="NCBI Taxonomy" id="580166"/>
    <lineage>
        <taxon>Bacteria</taxon>
        <taxon>Pseudomonadati</taxon>
        <taxon>Pseudomonadota</taxon>
        <taxon>Alphaproteobacteria</taxon>
        <taxon>Rhodospirillales</taxon>
        <taxon>Oceanibaculaceae</taxon>
        <taxon>Oceanibaculum</taxon>
    </lineage>
</organism>
<evidence type="ECO:0000313" key="1">
    <source>
        <dbReference type="EMBL" id="KZD08392.1"/>
    </source>
</evidence>
<dbReference type="Proteomes" id="UP000076400">
    <property type="component" value="Unassembled WGS sequence"/>
</dbReference>
<dbReference type="EMBL" id="LPXN01000105">
    <property type="protein sequence ID" value="KZD08392.1"/>
    <property type="molecule type" value="Genomic_DNA"/>
</dbReference>
<evidence type="ECO:0000313" key="2">
    <source>
        <dbReference type="Proteomes" id="UP000076400"/>
    </source>
</evidence>
<evidence type="ECO:0008006" key="3">
    <source>
        <dbReference type="Google" id="ProtNLM"/>
    </source>
</evidence>
<dbReference type="Pfam" id="PF07310">
    <property type="entry name" value="PAS_5"/>
    <property type="match status" value="1"/>
</dbReference>
<dbReference type="STRING" id="580166.AUP43_02010"/>
<comment type="caution">
    <text evidence="1">The sequence shown here is derived from an EMBL/GenBank/DDBJ whole genome shotgun (WGS) entry which is preliminary data.</text>
</comment>